<reference evidence="1" key="1">
    <citation type="submission" date="2014-09" db="EMBL/GenBank/DDBJ databases">
        <authorList>
            <person name="Magalhaes I.L.F."/>
            <person name="Oliveira U."/>
            <person name="Santos F.R."/>
            <person name="Vidigal T.H.D.A."/>
            <person name="Brescovit A.D."/>
            <person name="Santos A.J."/>
        </authorList>
    </citation>
    <scope>NUCLEOTIDE SEQUENCE</scope>
    <source>
        <tissue evidence="1">Shoot tissue taken approximately 20 cm above the soil surface</tissue>
    </source>
</reference>
<evidence type="ECO:0000313" key="1">
    <source>
        <dbReference type="EMBL" id="JAE24777.1"/>
    </source>
</evidence>
<reference evidence="1" key="2">
    <citation type="journal article" date="2015" name="Data Brief">
        <title>Shoot transcriptome of the giant reed, Arundo donax.</title>
        <authorList>
            <person name="Barrero R.A."/>
            <person name="Guerrero F.D."/>
            <person name="Moolhuijzen P."/>
            <person name="Goolsby J.A."/>
            <person name="Tidwell J."/>
            <person name="Bellgard S.E."/>
            <person name="Bellgard M.I."/>
        </authorList>
    </citation>
    <scope>NUCLEOTIDE SEQUENCE</scope>
    <source>
        <tissue evidence="1">Shoot tissue taken approximately 20 cm above the soil surface</tissue>
    </source>
</reference>
<accession>A0A0A9GJW5</accession>
<dbReference type="EMBL" id="GBRH01173119">
    <property type="protein sequence ID" value="JAE24777.1"/>
    <property type="molecule type" value="Transcribed_RNA"/>
</dbReference>
<name>A0A0A9GJW5_ARUDO</name>
<proteinExistence type="predicted"/>
<protein>
    <submittedName>
        <fullName evidence="1">Uncharacterized protein</fullName>
    </submittedName>
</protein>
<sequence>MRRRRGSGGPEGRAG</sequence>
<organism evidence="1">
    <name type="scientific">Arundo donax</name>
    <name type="common">Giant reed</name>
    <name type="synonym">Donax arundinaceus</name>
    <dbReference type="NCBI Taxonomy" id="35708"/>
    <lineage>
        <taxon>Eukaryota</taxon>
        <taxon>Viridiplantae</taxon>
        <taxon>Streptophyta</taxon>
        <taxon>Embryophyta</taxon>
        <taxon>Tracheophyta</taxon>
        <taxon>Spermatophyta</taxon>
        <taxon>Magnoliopsida</taxon>
        <taxon>Liliopsida</taxon>
        <taxon>Poales</taxon>
        <taxon>Poaceae</taxon>
        <taxon>PACMAD clade</taxon>
        <taxon>Arundinoideae</taxon>
        <taxon>Arundineae</taxon>
        <taxon>Arundo</taxon>
    </lineage>
</organism>